<organism evidence="2 3">
    <name type="scientific">Streptomyces ziwulingensis</name>
    <dbReference type="NCBI Taxonomy" id="1045501"/>
    <lineage>
        <taxon>Bacteria</taxon>
        <taxon>Bacillati</taxon>
        <taxon>Actinomycetota</taxon>
        <taxon>Actinomycetes</taxon>
        <taxon>Kitasatosporales</taxon>
        <taxon>Streptomycetaceae</taxon>
        <taxon>Streptomyces</taxon>
    </lineage>
</organism>
<dbReference type="RefSeq" id="WP_345618242.1">
    <property type="nucleotide sequence ID" value="NZ_BAABIG010000016.1"/>
</dbReference>
<evidence type="ECO:0000259" key="1">
    <source>
        <dbReference type="SMART" id="SM00530"/>
    </source>
</evidence>
<accession>A0ABP9B6C5</accession>
<comment type="caution">
    <text evidence="2">The sequence shown here is derived from an EMBL/GenBank/DDBJ whole genome shotgun (WGS) entry which is preliminary data.</text>
</comment>
<dbReference type="InterPro" id="IPR001387">
    <property type="entry name" value="Cro/C1-type_HTH"/>
</dbReference>
<dbReference type="EMBL" id="BAABIG010000016">
    <property type="protein sequence ID" value="GAA4791026.1"/>
    <property type="molecule type" value="Genomic_DNA"/>
</dbReference>
<dbReference type="InterPro" id="IPR010982">
    <property type="entry name" value="Lambda_DNA-bd_dom_sf"/>
</dbReference>
<gene>
    <name evidence="2" type="ORF">GCM10023220_15520</name>
</gene>
<dbReference type="Proteomes" id="UP001501265">
    <property type="component" value="Unassembled WGS sequence"/>
</dbReference>
<dbReference type="SMART" id="SM00530">
    <property type="entry name" value="HTH_XRE"/>
    <property type="match status" value="2"/>
</dbReference>
<protein>
    <submittedName>
        <fullName evidence="2">Helix-turn-helix transcriptional regulator</fullName>
    </submittedName>
</protein>
<feature type="domain" description="HTH cro/C1-type" evidence="1">
    <location>
        <begin position="87"/>
        <end position="143"/>
    </location>
</feature>
<evidence type="ECO:0000313" key="2">
    <source>
        <dbReference type="EMBL" id="GAA4791026.1"/>
    </source>
</evidence>
<name>A0ABP9B6C5_9ACTN</name>
<dbReference type="SUPFAM" id="SSF47413">
    <property type="entry name" value="lambda repressor-like DNA-binding domains"/>
    <property type="match status" value="1"/>
</dbReference>
<feature type="domain" description="HTH cro/C1-type" evidence="1">
    <location>
        <begin position="19"/>
        <end position="81"/>
    </location>
</feature>
<reference evidence="3" key="1">
    <citation type="journal article" date="2019" name="Int. J. Syst. Evol. Microbiol.">
        <title>The Global Catalogue of Microorganisms (GCM) 10K type strain sequencing project: providing services to taxonomists for standard genome sequencing and annotation.</title>
        <authorList>
            <consortium name="The Broad Institute Genomics Platform"/>
            <consortium name="The Broad Institute Genome Sequencing Center for Infectious Disease"/>
            <person name="Wu L."/>
            <person name="Ma J."/>
        </authorList>
    </citation>
    <scope>NUCLEOTIDE SEQUENCE [LARGE SCALE GENOMIC DNA]</scope>
    <source>
        <strain evidence="3">JCM 18081</strain>
    </source>
</reference>
<evidence type="ECO:0000313" key="3">
    <source>
        <dbReference type="Proteomes" id="UP001501265"/>
    </source>
</evidence>
<keyword evidence="3" id="KW-1185">Reference proteome</keyword>
<proteinExistence type="predicted"/>
<sequence length="235" mass="25528">MRRPSARPDQSGPPFNATAARRLRAALGMGPERVAHDLRVSYGLPYVGPDLVIAWERGEVSPGTAEVTALAGVLWCSPADLRARPRTLREHRVVSGLAPEDVARGAGLDTDVYLRMEESDTWRGSERQATALAGVLGLTLPDFVTVTGRDPRLTELLRSAVTTRRPGHVRQIAKLVPLDRGTLESVLDRLHGEYQGLMTATLGRGGRADSGAAGRALLDRILEHFWTAVEKDDGR</sequence>